<keyword evidence="6" id="KW-0862">Zinc</keyword>
<comment type="subcellular location">
    <subcellularLocation>
        <location evidence="1 15">Mitochondrion inner membrane</location>
        <topology evidence="1 15">Peripheral membrane protein</topology>
        <orientation evidence="1 15">Intermembrane side</orientation>
    </subcellularLocation>
</comment>
<dbReference type="InterPro" id="IPR035427">
    <property type="entry name" value="Tim10-like_dom_sf"/>
</dbReference>
<comment type="function">
    <text evidence="13">Mitochondrial intermembrane chaperone that participates in the import and insertion of multi-pass transmembrane proteins into the mitochondrial inner membrane. May also be required for the transfer of beta-barrel precursors from the TOM complex to the sorting and assembly machinery (SAM complex) of the outer membrane. Acts as a chaperone-like protein that protects the hydrophobic precursors from aggregation and guide them through the mitochondrial intermembrane space.</text>
</comment>
<feature type="non-terminal residue" evidence="17">
    <location>
        <position position="1"/>
    </location>
</feature>
<protein>
    <recommendedName>
        <fullName evidence="15">Mitochondrial import inner membrane translocase subunit</fullName>
    </recommendedName>
</protein>
<keyword evidence="11 15" id="KW-1015">Disulfide bond</keyword>
<dbReference type="GO" id="GO:0015031">
    <property type="term" value="P:protein transport"/>
    <property type="evidence" value="ECO:0007669"/>
    <property type="project" value="UniProtKB-KW"/>
</dbReference>
<evidence type="ECO:0000256" key="7">
    <source>
        <dbReference type="ARBA" id="ARBA00022927"/>
    </source>
</evidence>
<evidence type="ECO:0000256" key="5">
    <source>
        <dbReference type="ARBA" id="ARBA00022792"/>
    </source>
</evidence>
<keyword evidence="7 15" id="KW-0653">Protein transport</keyword>
<evidence type="ECO:0000256" key="11">
    <source>
        <dbReference type="ARBA" id="ARBA00023157"/>
    </source>
</evidence>
<keyword evidence="9 15" id="KW-0496">Mitochondrion</keyword>
<keyword evidence="4" id="KW-0479">Metal-binding</keyword>
<evidence type="ECO:0000256" key="13">
    <source>
        <dbReference type="ARBA" id="ARBA00025311"/>
    </source>
</evidence>
<dbReference type="AlphaFoldDB" id="A0AAV5T7R4"/>
<gene>
    <name evidence="17" type="ORF">PENTCL1PPCAC_12627</name>
</gene>
<dbReference type="Gene3D" id="1.10.287.810">
    <property type="entry name" value="Mitochondrial import inner membrane translocase subunit tim13 like domains"/>
    <property type="match status" value="1"/>
</dbReference>
<keyword evidence="3 15" id="KW-0813">Transport</keyword>
<evidence type="ECO:0000313" key="17">
    <source>
        <dbReference type="EMBL" id="GMS90452.1"/>
    </source>
</evidence>
<evidence type="ECO:0000256" key="2">
    <source>
        <dbReference type="ARBA" id="ARBA00006720"/>
    </source>
</evidence>
<name>A0AAV5T7R4_9BILA</name>
<keyword evidence="18" id="KW-1185">Reference proteome</keyword>
<dbReference type="PANTHER" id="PTHR11038">
    <property type="entry name" value="MITOCHONDRIAL IMPORT INNER MEMBRANE TRANSLOCASE SUBUNIT TIM10"/>
    <property type="match status" value="1"/>
</dbReference>
<feature type="domain" description="Tim10-like" evidence="16">
    <location>
        <begin position="16"/>
        <end position="78"/>
    </location>
</feature>
<evidence type="ECO:0000256" key="8">
    <source>
        <dbReference type="ARBA" id="ARBA00023010"/>
    </source>
</evidence>
<evidence type="ECO:0000313" key="18">
    <source>
        <dbReference type="Proteomes" id="UP001432027"/>
    </source>
</evidence>
<sequence length="99" mass="10987">STPPSHLPVMTAAQMQVVADLEVEMMSDMYRRMTNTCQDKCVSKSFKEAELTKGEAVCLDRCVAKYLDVHEKLGKRLTNMSQTDESALQKIASETTPAS</sequence>
<comment type="domain">
    <text evidence="15">The twin CX3C motif contains 4 conserved Cys residues that form 2 disulfide bonds in the mitochondrial intermembrane space.</text>
</comment>
<dbReference type="GO" id="GO:0046872">
    <property type="term" value="F:metal ion binding"/>
    <property type="evidence" value="ECO:0007669"/>
    <property type="project" value="UniProtKB-KW"/>
</dbReference>
<evidence type="ECO:0000256" key="15">
    <source>
        <dbReference type="RuleBase" id="RU367043"/>
    </source>
</evidence>
<evidence type="ECO:0000256" key="6">
    <source>
        <dbReference type="ARBA" id="ARBA00022833"/>
    </source>
</evidence>
<organism evidence="17 18">
    <name type="scientific">Pristionchus entomophagus</name>
    <dbReference type="NCBI Taxonomy" id="358040"/>
    <lineage>
        <taxon>Eukaryota</taxon>
        <taxon>Metazoa</taxon>
        <taxon>Ecdysozoa</taxon>
        <taxon>Nematoda</taxon>
        <taxon>Chromadorea</taxon>
        <taxon>Rhabditida</taxon>
        <taxon>Rhabditina</taxon>
        <taxon>Diplogasteromorpha</taxon>
        <taxon>Diplogasteroidea</taxon>
        <taxon>Neodiplogasteridae</taxon>
        <taxon>Pristionchus</taxon>
    </lineage>
</organism>
<comment type="caution">
    <text evidence="17">The sequence shown here is derived from an EMBL/GenBank/DDBJ whole genome shotgun (WGS) entry which is preliminary data.</text>
</comment>
<evidence type="ECO:0000256" key="3">
    <source>
        <dbReference type="ARBA" id="ARBA00022448"/>
    </source>
</evidence>
<comment type="function">
    <text evidence="15">Mitochondrial intermembrane chaperone that participates in the import and insertion of some multi-pass transmembrane proteins into the mitochondrial inner membrane. Also required for the transfer of beta-barrel precursors from the TOM complex to the sorting and assembly machinery (SAM complex) of the outer membrane. Acts as a chaperone-like protein that protects the hydrophobic precursors from aggregation and guide them through the mitochondrial intermembrane space.</text>
</comment>
<dbReference type="PANTHER" id="PTHR11038:SF16">
    <property type="entry name" value="MITOCHONDRIAL IMPORT INNER MEMBRANE TRANSLOCASE SUBUNIT TIM10"/>
    <property type="match status" value="1"/>
</dbReference>
<evidence type="ECO:0000256" key="14">
    <source>
        <dbReference type="ARBA" id="ARBA00063324"/>
    </source>
</evidence>
<keyword evidence="5 15" id="KW-0999">Mitochondrion inner membrane</keyword>
<dbReference type="Pfam" id="PF02953">
    <property type="entry name" value="zf-Tim10_DDP"/>
    <property type="match status" value="1"/>
</dbReference>
<evidence type="ECO:0000256" key="9">
    <source>
        <dbReference type="ARBA" id="ARBA00023128"/>
    </source>
</evidence>
<keyword evidence="10" id="KW-0472">Membrane</keyword>
<dbReference type="SUPFAM" id="SSF144122">
    <property type="entry name" value="Tim10-like"/>
    <property type="match status" value="1"/>
</dbReference>
<keyword evidence="8 15" id="KW-0811">Translocation</keyword>
<reference evidence="17" key="1">
    <citation type="submission" date="2023-10" db="EMBL/GenBank/DDBJ databases">
        <title>Genome assembly of Pristionchus species.</title>
        <authorList>
            <person name="Yoshida K."/>
            <person name="Sommer R.J."/>
        </authorList>
    </citation>
    <scope>NUCLEOTIDE SEQUENCE</scope>
    <source>
        <strain evidence="17">RS0144</strain>
    </source>
</reference>
<dbReference type="InterPro" id="IPR004217">
    <property type="entry name" value="Tim10-like"/>
</dbReference>
<dbReference type="FunFam" id="1.10.287.810:FF:000002">
    <property type="entry name" value="Mitochondrial import inner membrane translocase subunit tim10"/>
    <property type="match status" value="1"/>
</dbReference>
<evidence type="ECO:0000256" key="1">
    <source>
        <dbReference type="ARBA" id="ARBA00004137"/>
    </source>
</evidence>
<comment type="similarity">
    <text evidence="2 15">Belongs to the small Tim family.</text>
</comment>
<accession>A0AAV5T7R4</accession>
<dbReference type="Proteomes" id="UP001432027">
    <property type="component" value="Unassembled WGS sequence"/>
</dbReference>
<dbReference type="GO" id="GO:0045039">
    <property type="term" value="P:protein insertion into mitochondrial inner membrane"/>
    <property type="evidence" value="ECO:0007669"/>
    <property type="project" value="UniProtKB-ARBA"/>
</dbReference>
<evidence type="ECO:0000256" key="10">
    <source>
        <dbReference type="ARBA" id="ARBA00023136"/>
    </source>
</evidence>
<dbReference type="EMBL" id="BTSX01000003">
    <property type="protein sequence ID" value="GMS90452.1"/>
    <property type="molecule type" value="Genomic_DNA"/>
</dbReference>
<evidence type="ECO:0000256" key="12">
    <source>
        <dbReference type="ARBA" id="ARBA00023186"/>
    </source>
</evidence>
<comment type="subunit">
    <text evidence="14">Heterohexamer; composed of 3 copies of tim-9/tin-9.1 and 3 copies of tim-10/tin-10, named soluble 70 kDa complex. The complex associates with the tim-22 component of the TIM22 complex. Interacts with multi-pass transmembrane proteins in transit.</text>
</comment>
<keyword evidence="12 15" id="KW-0143">Chaperone</keyword>
<dbReference type="GO" id="GO:0005743">
    <property type="term" value="C:mitochondrial inner membrane"/>
    <property type="evidence" value="ECO:0007669"/>
    <property type="project" value="UniProtKB-SubCell"/>
</dbReference>
<proteinExistence type="inferred from homology"/>
<evidence type="ECO:0000256" key="4">
    <source>
        <dbReference type="ARBA" id="ARBA00022723"/>
    </source>
</evidence>
<evidence type="ECO:0000259" key="16">
    <source>
        <dbReference type="Pfam" id="PF02953"/>
    </source>
</evidence>